<keyword evidence="3" id="KW-1185">Reference proteome</keyword>
<organism evidence="2 3">
    <name type="scientific">Streptomyces aidingensis</name>
    <dbReference type="NCBI Taxonomy" id="910347"/>
    <lineage>
        <taxon>Bacteria</taxon>
        <taxon>Bacillati</taxon>
        <taxon>Actinomycetota</taxon>
        <taxon>Actinomycetes</taxon>
        <taxon>Kitasatosporales</taxon>
        <taxon>Streptomycetaceae</taxon>
        <taxon>Streptomyces</taxon>
    </lineage>
</organism>
<proteinExistence type="predicted"/>
<sequence length="119" mass="12699">MILDVVDDDDFSFPGDLLAAQRRLSAAEAEHVALCRALPSRARTAAARRRAAAGGVPAEGIRDQAEQERRIRARVLELAERVHGHPYWDTLPPAERAAARGALGRRTSGGTPAPATLAA</sequence>
<name>A0A1I1TXS7_9ACTN</name>
<dbReference type="AlphaFoldDB" id="A0A1I1TXS7"/>
<gene>
    <name evidence="2" type="ORF">SAMN05421773_12135</name>
</gene>
<feature type="region of interest" description="Disordered" evidence="1">
    <location>
        <begin position="98"/>
        <end position="119"/>
    </location>
</feature>
<protein>
    <submittedName>
        <fullName evidence="2">Uncharacterized protein</fullName>
    </submittedName>
</protein>
<accession>A0A1I1TXS7</accession>
<dbReference type="Proteomes" id="UP000199207">
    <property type="component" value="Unassembled WGS sequence"/>
</dbReference>
<reference evidence="2 3" key="1">
    <citation type="submission" date="2016-10" db="EMBL/GenBank/DDBJ databases">
        <authorList>
            <person name="de Groot N.N."/>
        </authorList>
    </citation>
    <scope>NUCLEOTIDE SEQUENCE [LARGE SCALE GENOMIC DNA]</scope>
    <source>
        <strain evidence="2 3">CGMCC 4.5739</strain>
    </source>
</reference>
<feature type="compositionally biased region" description="Low complexity" evidence="1">
    <location>
        <begin position="99"/>
        <end position="110"/>
    </location>
</feature>
<dbReference type="EMBL" id="FOLM01000021">
    <property type="protein sequence ID" value="SFD62088.1"/>
    <property type="molecule type" value="Genomic_DNA"/>
</dbReference>
<evidence type="ECO:0000313" key="2">
    <source>
        <dbReference type="EMBL" id="SFD62088.1"/>
    </source>
</evidence>
<evidence type="ECO:0000313" key="3">
    <source>
        <dbReference type="Proteomes" id="UP000199207"/>
    </source>
</evidence>
<evidence type="ECO:0000256" key="1">
    <source>
        <dbReference type="SAM" id="MobiDB-lite"/>
    </source>
</evidence>